<evidence type="ECO:0000256" key="7">
    <source>
        <dbReference type="ARBA" id="ARBA00023242"/>
    </source>
</evidence>
<evidence type="ECO:0000313" key="11">
    <source>
        <dbReference type="Proteomes" id="UP000241462"/>
    </source>
</evidence>
<comment type="subcellular location">
    <subcellularLocation>
        <location evidence="1">Nucleus</location>
    </subcellularLocation>
</comment>
<dbReference type="PROSITE" id="PS50048">
    <property type="entry name" value="ZN2_CY6_FUNGAL_2"/>
    <property type="match status" value="1"/>
</dbReference>
<dbReference type="InterPro" id="IPR007219">
    <property type="entry name" value="XnlR_reg_dom"/>
</dbReference>
<dbReference type="GO" id="GO:0005634">
    <property type="term" value="C:nucleus"/>
    <property type="evidence" value="ECO:0007669"/>
    <property type="project" value="UniProtKB-SubCell"/>
</dbReference>
<keyword evidence="2" id="KW-0479">Metal-binding</keyword>
<feature type="region of interest" description="Disordered" evidence="8">
    <location>
        <begin position="145"/>
        <end position="181"/>
    </location>
</feature>
<dbReference type="CDD" id="cd00067">
    <property type="entry name" value="GAL4"/>
    <property type="match status" value="1"/>
</dbReference>
<dbReference type="EMBL" id="KZ678373">
    <property type="protein sequence ID" value="PSS03870.1"/>
    <property type="molecule type" value="Genomic_DNA"/>
</dbReference>
<keyword evidence="6" id="KW-0804">Transcription</keyword>
<evidence type="ECO:0000256" key="3">
    <source>
        <dbReference type="ARBA" id="ARBA00022833"/>
    </source>
</evidence>
<gene>
    <name evidence="10" type="ORF">BD289DRAFT_380737</name>
</gene>
<dbReference type="SMART" id="SM00906">
    <property type="entry name" value="Fungal_trans"/>
    <property type="match status" value="1"/>
</dbReference>
<sequence>MGTDSVEVSDDAMGMRPTPEADSENESGNGSEQQDGQQSPDDSPGQGSGKEDVGDEDFANSSQADPMPVQKRRRVTRACDECRRKKIKCDGKQPCTHCSVYSYECTYDKPSNRRRNPAPQYIEALENKLARAEALLRKFIPDVDLNDPNLDPATQQEFQTRERQRLQATKSNREEMQQPEQTEAKITSMIETFGQLDLDECGWDFRGTSSGAVFVKRMTEHLGGLLEADRHETFLPRPDKIPGLTKLDTTAGASPGDANYKNVYDLPPQVRAHKLSTCAVTCATALLRIVHVPSYFEKLEAIYCKSPNSFDTEDNRFLGLFYAVLAVGSMYDIVGEDDAVEVTYQRAFDEGVKYYTCARILLQDVTECRDLTTLQALLFLILFLQATSNLSGCYSFLGIASRTALRMGLHRHLPQANLTPLESELRKRIFYFIRQMDIYCSALLGFPILLYDDDVDQQLPTEVDDEYITADGIQTPPIGTPGSFFQAFNAHSRLMRILMKVVKYIYPLKGIEECTVNSSGQPHATYNIDYNRIKEIENDLQAWHEQLPQRWRPSSDGPIEVLRVRTLLRFAYAHVQMMLYRPFLHYISPRLWVGRVVDERYYACAAAGISVSRNIIHIAREIKNQALVVGPFWSMLYTEYFAVLTLVFYVLENPDKQGSAEIFGDAKAGREMIGKMATRSFAAARISKSLDTLWNNLPDKIKSGKTRVASSRKRAAPGPKDSTEPLVNHKLPSTAIKVIGAVARKPPNSKPIPDNVQLKAGRPAVSMNYPELHALDITSAITSNADASVLSSAATTASNHYMRTSQVAGSPSVYKLDAMMFPTGDPFAYPNQPLLDFGGVVATQPESNPSHISSVQSQSADARNFYMSGVYGDIEGQLMGYTPSHLMQSSSSQNGMDLSAHLYPSAQPMAMQQAQAHHGNHIGHGHHQHHAQMHHRVGREIDDILADSGFNRNWDLFGGTFKPL</sequence>
<dbReference type="Proteomes" id="UP000241462">
    <property type="component" value="Unassembled WGS sequence"/>
</dbReference>
<dbReference type="GO" id="GO:0043565">
    <property type="term" value="F:sequence-specific DNA binding"/>
    <property type="evidence" value="ECO:0007669"/>
    <property type="project" value="TreeGrafter"/>
</dbReference>
<feature type="compositionally biased region" description="Low complexity" evidence="8">
    <location>
        <begin position="145"/>
        <end position="158"/>
    </location>
</feature>
<name>A0A2T3AN53_9PEZI</name>
<dbReference type="SMART" id="SM00066">
    <property type="entry name" value="GAL4"/>
    <property type="match status" value="1"/>
</dbReference>
<dbReference type="FunCoup" id="A0A2T3AN53">
    <property type="interactions" value="224"/>
</dbReference>
<dbReference type="InterPro" id="IPR036864">
    <property type="entry name" value="Zn2-C6_fun-type_DNA-bd_sf"/>
</dbReference>
<keyword evidence="7" id="KW-0539">Nucleus</keyword>
<feature type="compositionally biased region" description="Basic and acidic residues" evidence="8">
    <location>
        <begin position="159"/>
        <end position="176"/>
    </location>
</feature>
<evidence type="ECO:0000256" key="4">
    <source>
        <dbReference type="ARBA" id="ARBA00023015"/>
    </source>
</evidence>
<reference evidence="10 11" key="1">
    <citation type="journal article" date="2018" name="Mycol. Prog.">
        <title>Coniella lustricola, a new species from submerged detritus.</title>
        <authorList>
            <person name="Raudabaugh D.B."/>
            <person name="Iturriaga T."/>
            <person name="Carver A."/>
            <person name="Mondo S."/>
            <person name="Pangilinan J."/>
            <person name="Lipzen A."/>
            <person name="He G."/>
            <person name="Amirebrahimi M."/>
            <person name="Grigoriev I.V."/>
            <person name="Miller A.N."/>
        </authorList>
    </citation>
    <scope>NUCLEOTIDE SEQUENCE [LARGE SCALE GENOMIC DNA]</scope>
    <source>
        <strain evidence="10 11">B22-T-1</strain>
    </source>
</reference>
<feature type="region of interest" description="Disordered" evidence="8">
    <location>
        <begin position="704"/>
        <end position="727"/>
    </location>
</feature>
<keyword evidence="11" id="KW-1185">Reference proteome</keyword>
<evidence type="ECO:0000256" key="2">
    <source>
        <dbReference type="ARBA" id="ARBA00022723"/>
    </source>
</evidence>
<dbReference type="PANTHER" id="PTHR47540">
    <property type="entry name" value="THIAMINE REPRESSIBLE GENES REGULATORY PROTEIN THI5"/>
    <property type="match status" value="1"/>
</dbReference>
<dbReference type="Pfam" id="PF04082">
    <property type="entry name" value="Fungal_trans"/>
    <property type="match status" value="1"/>
</dbReference>
<evidence type="ECO:0000256" key="6">
    <source>
        <dbReference type="ARBA" id="ARBA00023163"/>
    </source>
</evidence>
<dbReference type="GO" id="GO:0006351">
    <property type="term" value="P:DNA-templated transcription"/>
    <property type="evidence" value="ECO:0007669"/>
    <property type="project" value="InterPro"/>
</dbReference>
<evidence type="ECO:0000259" key="9">
    <source>
        <dbReference type="PROSITE" id="PS50048"/>
    </source>
</evidence>
<feature type="region of interest" description="Disordered" evidence="8">
    <location>
        <begin position="1"/>
        <end position="77"/>
    </location>
</feature>
<dbReference type="GO" id="GO:0000981">
    <property type="term" value="F:DNA-binding transcription factor activity, RNA polymerase II-specific"/>
    <property type="evidence" value="ECO:0007669"/>
    <property type="project" value="InterPro"/>
</dbReference>
<keyword evidence="3" id="KW-0862">Zinc</keyword>
<organism evidence="10 11">
    <name type="scientific">Coniella lustricola</name>
    <dbReference type="NCBI Taxonomy" id="2025994"/>
    <lineage>
        <taxon>Eukaryota</taxon>
        <taxon>Fungi</taxon>
        <taxon>Dikarya</taxon>
        <taxon>Ascomycota</taxon>
        <taxon>Pezizomycotina</taxon>
        <taxon>Sordariomycetes</taxon>
        <taxon>Sordariomycetidae</taxon>
        <taxon>Diaporthales</taxon>
        <taxon>Schizoparmaceae</taxon>
        <taxon>Coniella</taxon>
    </lineage>
</organism>
<dbReference type="STRING" id="2025994.A0A2T3AN53"/>
<dbReference type="GO" id="GO:0045944">
    <property type="term" value="P:positive regulation of transcription by RNA polymerase II"/>
    <property type="evidence" value="ECO:0007669"/>
    <property type="project" value="TreeGrafter"/>
</dbReference>
<dbReference type="PROSITE" id="PS00463">
    <property type="entry name" value="ZN2_CY6_FUNGAL_1"/>
    <property type="match status" value="1"/>
</dbReference>
<feature type="domain" description="Zn(2)-C6 fungal-type" evidence="9">
    <location>
        <begin position="78"/>
        <end position="107"/>
    </location>
</feature>
<proteinExistence type="predicted"/>
<evidence type="ECO:0000256" key="1">
    <source>
        <dbReference type="ARBA" id="ARBA00004123"/>
    </source>
</evidence>
<dbReference type="InterPro" id="IPR001138">
    <property type="entry name" value="Zn2Cys6_DnaBD"/>
</dbReference>
<feature type="compositionally biased region" description="Low complexity" evidence="8">
    <location>
        <begin position="30"/>
        <end position="45"/>
    </location>
</feature>
<dbReference type="GO" id="GO:0008270">
    <property type="term" value="F:zinc ion binding"/>
    <property type="evidence" value="ECO:0007669"/>
    <property type="project" value="InterPro"/>
</dbReference>
<dbReference type="InParanoid" id="A0A2T3AN53"/>
<evidence type="ECO:0000256" key="5">
    <source>
        <dbReference type="ARBA" id="ARBA00023125"/>
    </source>
</evidence>
<dbReference type="AlphaFoldDB" id="A0A2T3AN53"/>
<dbReference type="CDD" id="cd12148">
    <property type="entry name" value="fungal_TF_MHR"/>
    <property type="match status" value="1"/>
</dbReference>
<dbReference type="Gene3D" id="4.10.240.10">
    <property type="entry name" value="Zn(2)-C6 fungal-type DNA-binding domain"/>
    <property type="match status" value="1"/>
</dbReference>
<dbReference type="InterPro" id="IPR051711">
    <property type="entry name" value="Stress_Response_Reg"/>
</dbReference>
<dbReference type="OrthoDB" id="422427at2759"/>
<accession>A0A2T3AN53</accession>
<dbReference type="Pfam" id="PF00172">
    <property type="entry name" value="Zn_clus"/>
    <property type="match status" value="1"/>
</dbReference>
<protein>
    <submittedName>
        <fullName evidence="10">Fungal-specific transcription factor domain-domain-containing protein</fullName>
    </submittedName>
</protein>
<keyword evidence="4" id="KW-0805">Transcription regulation</keyword>
<evidence type="ECO:0000256" key="8">
    <source>
        <dbReference type="SAM" id="MobiDB-lite"/>
    </source>
</evidence>
<evidence type="ECO:0000313" key="10">
    <source>
        <dbReference type="EMBL" id="PSS03870.1"/>
    </source>
</evidence>
<dbReference type="SUPFAM" id="SSF57701">
    <property type="entry name" value="Zn2/Cys6 DNA-binding domain"/>
    <property type="match status" value="1"/>
</dbReference>
<dbReference type="PANTHER" id="PTHR47540:SF1">
    <property type="entry name" value="ACTIVATOR OF STRESS GENES 1-RELATED"/>
    <property type="match status" value="1"/>
</dbReference>
<keyword evidence="5" id="KW-0238">DNA-binding</keyword>